<comment type="caution">
    <text evidence="4">The sequence shown here is derived from an EMBL/GenBank/DDBJ whole genome shotgun (WGS) entry which is preliminary data.</text>
</comment>
<evidence type="ECO:0000313" key="5">
    <source>
        <dbReference type="Proteomes" id="UP000263642"/>
    </source>
</evidence>
<feature type="region of interest" description="Disordered" evidence="1">
    <location>
        <begin position="269"/>
        <end position="316"/>
    </location>
</feature>
<gene>
    <name evidence="4" type="ORF">DIT97_33430</name>
</gene>
<dbReference type="Pfam" id="PF14240">
    <property type="entry name" value="YHYH"/>
    <property type="match status" value="1"/>
</dbReference>
<dbReference type="Proteomes" id="UP000263642">
    <property type="component" value="Unassembled WGS sequence"/>
</dbReference>
<proteinExistence type="predicted"/>
<dbReference type="EMBL" id="DQAY01000203">
    <property type="protein sequence ID" value="HCO27666.1"/>
    <property type="molecule type" value="Genomic_DNA"/>
</dbReference>
<evidence type="ECO:0000259" key="3">
    <source>
        <dbReference type="Pfam" id="PF14240"/>
    </source>
</evidence>
<sequence>MNYRRLTFCIIGVICSTAPVLGYPPPGFGPTGTAATNQVKLIVKGNYRYIYSNGIPDHQAGQFPNRNNPNSIRPQHYEYRVPVEPKVSRNSTPCQHSIFGIAVNGVVFDPGTAEYWNRDFRSGWNYEALSGKINLGLDQSNAHVQPTGAYHYHGLPHGLISKQGKTNEMTLIGVAADGFPIYSQYGYTDADDATSKLRKMKSSFQIIKGSRPGGPGGRYDGTFVADYEYVKDSGDLDECNGRFGATPEYPEGIYHYYLTEVFPFIPRNFRGTPDPSFQKRGPGPGQHGGPGRGGFGPPPFGGPPAFGRSQNTNRGR</sequence>
<evidence type="ECO:0000313" key="4">
    <source>
        <dbReference type="EMBL" id="HCO27666.1"/>
    </source>
</evidence>
<feature type="signal peptide" evidence="2">
    <location>
        <begin position="1"/>
        <end position="22"/>
    </location>
</feature>
<feature type="chain" id="PRO_5017608610" description="YHYH domain-containing protein" evidence="2">
    <location>
        <begin position="23"/>
        <end position="316"/>
    </location>
</feature>
<evidence type="ECO:0000256" key="2">
    <source>
        <dbReference type="SAM" id="SignalP"/>
    </source>
</evidence>
<feature type="domain" description="YHYH" evidence="3">
    <location>
        <begin position="78"/>
        <end position="271"/>
    </location>
</feature>
<reference evidence="4 5" key="1">
    <citation type="journal article" date="2018" name="Nat. Biotechnol.">
        <title>A standardized bacterial taxonomy based on genome phylogeny substantially revises the tree of life.</title>
        <authorList>
            <person name="Parks D.H."/>
            <person name="Chuvochina M."/>
            <person name="Waite D.W."/>
            <person name="Rinke C."/>
            <person name="Skarshewski A."/>
            <person name="Chaumeil P.A."/>
            <person name="Hugenholtz P."/>
        </authorList>
    </citation>
    <scope>NUCLEOTIDE SEQUENCE [LARGE SCALE GENOMIC DNA]</scope>
    <source>
        <strain evidence="4">UBA9375</strain>
    </source>
</reference>
<organism evidence="4 5">
    <name type="scientific">Gimesia maris</name>
    <dbReference type="NCBI Taxonomy" id="122"/>
    <lineage>
        <taxon>Bacteria</taxon>
        <taxon>Pseudomonadati</taxon>
        <taxon>Planctomycetota</taxon>
        <taxon>Planctomycetia</taxon>
        <taxon>Planctomycetales</taxon>
        <taxon>Planctomycetaceae</taxon>
        <taxon>Gimesia</taxon>
    </lineage>
</organism>
<dbReference type="AlphaFoldDB" id="A0A3D3RGA3"/>
<evidence type="ECO:0000256" key="1">
    <source>
        <dbReference type="SAM" id="MobiDB-lite"/>
    </source>
</evidence>
<feature type="compositionally biased region" description="Gly residues" evidence="1">
    <location>
        <begin position="282"/>
        <end position="295"/>
    </location>
</feature>
<name>A0A3D3RGA3_9PLAN</name>
<protein>
    <recommendedName>
        <fullName evidence="3">YHYH domain-containing protein</fullName>
    </recommendedName>
</protein>
<accession>A0A3D3RGA3</accession>
<dbReference type="InterPro" id="IPR025924">
    <property type="entry name" value="YHYH_dom"/>
</dbReference>
<keyword evidence="2" id="KW-0732">Signal</keyword>